<dbReference type="RefSeq" id="WP_066753205.1">
    <property type="nucleotide sequence ID" value="NZ_JBHUMB010000005.1"/>
</dbReference>
<dbReference type="Proteomes" id="UP001597418">
    <property type="component" value="Unassembled WGS sequence"/>
</dbReference>
<proteinExistence type="predicted"/>
<evidence type="ECO:0000313" key="3">
    <source>
        <dbReference type="Proteomes" id="UP001597418"/>
    </source>
</evidence>
<accession>A0ABW5U7S3</accession>
<dbReference type="InterPro" id="IPR032616">
    <property type="entry name" value="DUF4886"/>
</dbReference>
<feature type="domain" description="DUF4886" evidence="1">
    <location>
        <begin position="266"/>
        <end position="476"/>
    </location>
</feature>
<name>A0ABW5U7S3_9SPHI</name>
<evidence type="ECO:0000313" key="2">
    <source>
        <dbReference type="EMBL" id="MFD2741976.1"/>
    </source>
</evidence>
<keyword evidence="3" id="KW-1185">Reference proteome</keyword>
<evidence type="ECO:0000259" key="1">
    <source>
        <dbReference type="Pfam" id="PF16227"/>
    </source>
</evidence>
<comment type="caution">
    <text evidence="2">The sequence shown here is derived from an EMBL/GenBank/DDBJ whole genome shotgun (WGS) entry which is preliminary data.</text>
</comment>
<reference evidence="3" key="1">
    <citation type="journal article" date="2019" name="Int. J. Syst. Evol. Microbiol.">
        <title>The Global Catalogue of Microorganisms (GCM) 10K type strain sequencing project: providing services to taxonomists for standard genome sequencing and annotation.</title>
        <authorList>
            <consortium name="The Broad Institute Genomics Platform"/>
            <consortium name="The Broad Institute Genome Sequencing Center for Infectious Disease"/>
            <person name="Wu L."/>
            <person name="Ma J."/>
        </authorList>
    </citation>
    <scope>NUCLEOTIDE SEQUENCE [LARGE SCALE GENOMIC DNA]</scope>
    <source>
        <strain evidence="3">KCTC 42247</strain>
    </source>
</reference>
<dbReference type="Gene3D" id="3.40.50.1110">
    <property type="entry name" value="SGNH hydrolase"/>
    <property type="match status" value="1"/>
</dbReference>
<organism evidence="2 3">
    <name type="scientific">Sphingobacterium populi</name>
    <dbReference type="NCBI Taxonomy" id="1812824"/>
    <lineage>
        <taxon>Bacteria</taxon>
        <taxon>Pseudomonadati</taxon>
        <taxon>Bacteroidota</taxon>
        <taxon>Sphingobacteriia</taxon>
        <taxon>Sphingobacteriales</taxon>
        <taxon>Sphingobacteriaceae</taxon>
        <taxon>Sphingobacterium</taxon>
    </lineage>
</organism>
<protein>
    <submittedName>
        <fullName evidence="2">DUF4886 domain-containing protein</fullName>
    </submittedName>
</protein>
<dbReference type="Pfam" id="PF16227">
    <property type="entry name" value="DUF4886"/>
    <property type="match status" value="1"/>
</dbReference>
<dbReference type="InterPro" id="IPR036514">
    <property type="entry name" value="SGNH_hydro_sf"/>
</dbReference>
<sequence length="535" mass="58324">MNDVNITVYDGASAWEAVQKMAAIKKEIADGLVGDLIDPIAPGTAQVPAVIPAGPAGKKRKFEPRPGFYQGFPEVTSDKRWYFYWDDSIWQLVDLGKIPDSSIQTISYNNSILTTGRFWNTSAGVGGVMPESPSIFGNGTTQDFNAGKVKIFKGDIISLRTRGGANSRGYYITNVSRVVKLLSAANVNTLTNPFNYEVIEDGWLYTTCIQTGYAAFSLSITRNRAEVLDSRLTAVESAMGGDQPSVLFTPPRFRNNPLPTAGQTLRILFISNSYAVDTTRDINRFIDASNIPASNIAVFVAFQSGGSLNDWWSNFQNNSNVSLERRGGTLSIGEESGSINSILSKHWDVIVFQQASLYSTNFATYSNVSKIINHARKYCTNQKVCFAWNSIWSYADSYATKPTGLERLNLTLEASKKVFNEIGIDIIIPTGVAIQNARLVTDPIVDGGNGLTRDGTHLAFGTGTYIAAATFFYAIISPFFNVPLLGSAARRPATAGSGDNANAMAVDESNYMVCQNSAFLAVMDMWSVRNPVILE</sequence>
<dbReference type="EMBL" id="JBHUMB010000005">
    <property type="protein sequence ID" value="MFD2741976.1"/>
    <property type="molecule type" value="Genomic_DNA"/>
</dbReference>
<gene>
    <name evidence="2" type="ORF">ACFSQ6_01050</name>
</gene>